<evidence type="ECO:0000313" key="7">
    <source>
        <dbReference type="EMBL" id="ONK64243.1"/>
    </source>
</evidence>
<dbReference type="PANTHER" id="PTHR23023">
    <property type="entry name" value="DIMETHYLANILINE MONOOXYGENASE"/>
    <property type="match status" value="1"/>
</dbReference>
<dbReference type="Gene3D" id="3.50.50.60">
    <property type="entry name" value="FAD/NAD(P)-binding domain"/>
    <property type="match status" value="2"/>
</dbReference>
<dbReference type="AlphaFoldDB" id="A0A5P1EEN3"/>
<comment type="similarity">
    <text evidence="1 6">Belongs to the FMO family.</text>
</comment>
<dbReference type="GO" id="GO:0050660">
    <property type="term" value="F:flavin adenine dinucleotide binding"/>
    <property type="evidence" value="ECO:0007669"/>
    <property type="project" value="InterPro"/>
</dbReference>
<evidence type="ECO:0000256" key="3">
    <source>
        <dbReference type="ARBA" id="ARBA00022827"/>
    </source>
</evidence>
<dbReference type="SUPFAM" id="SSF51905">
    <property type="entry name" value="FAD/NAD(P)-binding domain"/>
    <property type="match status" value="2"/>
</dbReference>
<dbReference type="FunFam" id="3.50.50.60:FF:000226">
    <property type="entry name" value="Flavin-containing monooxygenase"/>
    <property type="match status" value="1"/>
</dbReference>
<keyword evidence="8" id="KW-1185">Reference proteome</keyword>
<dbReference type="Proteomes" id="UP000243459">
    <property type="component" value="Chromosome 7"/>
</dbReference>
<protein>
    <recommendedName>
        <fullName evidence="6">Flavin-containing monooxygenase</fullName>
        <ecNumber evidence="6">1.-.-.-</ecNumber>
    </recommendedName>
</protein>
<reference evidence="8" key="1">
    <citation type="journal article" date="2017" name="Nat. Commun.">
        <title>The asparagus genome sheds light on the origin and evolution of a young Y chromosome.</title>
        <authorList>
            <person name="Harkess A."/>
            <person name="Zhou J."/>
            <person name="Xu C."/>
            <person name="Bowers J.E."/>
            <person name="Van der Hulst R."/>
            <person name="Ayyampalayam S."/>
            <person name="Mercati F."/>
            <person name="Riccardi P."/>
            <person name="McKain M.R."/>
            <person name="Kakrana A."/>
            <person name="Tang H."/>
            <person name="Ray J."/>
            <person name="Groenendijk J."/>
            <person name="Arikit S."/>
            <person name="Mathioni S.M."/>
            <person name="Nakano M."/>
            <person name="Shan H."/>
            <person name="Telgmann-Rauber A."/>
            <person name="Kanno A."/>
            <person name="Yue Z."/>
            <person name="Chen H."/>
            <person name="Li W."/>
            <person name="Chen Y."/>
            <person name="Xu X."/>
            <person name="Zhang Y."/>
            <person name="Luo S."/>
            <person name="Chen H."/>
            <person name="Gao J."/>
            <person name="Mao Z."/>
            <person name="Pires J.C."/>
            <person name="Luo M."/>
            <person name="Kudrna D."/>
            <person name="Wing R.A."/>
            <person name="Meyers B.C."/>
            <person name="Yi K."/>
            <person name="Kong H."/>
            <person name="Lavrijsen P."/>
            <person name="Sunseri F."/>
            <person name="Falavigna A."/>
            <person name="Ye Y."/>
            <person name="Leebens-Mack J.H."/>
            <person name="Chen G."/>
        </authorList>
    </citation>
    <scope>NUCLEOTIDE SEQUENCE [LARGE SCALE GENOMIC DNA]</scope>
    <source>
        <strain evidence="8">cv. DH0086</strain>
    </source>
</reference>
<dbReference type="InterPro" id="IPR050346">
    <property type="entry name" value="FMO-like"/>
</dbReference>
<evidence type="ECO:0000256" key="6">
    <source>
        <dbReference type="RuleBase" id="RU361177"/>
    </source>
</evidence>
<dbReference type="InterPro" id="IPR036188">
    <property type="entry name" value="FAD/NAD-bd_sf"/>
</dbReference>
<dbReference type="Pfam" id="PF00743">
    <property type="entry name" value="FMO-like"/>
    <property type="match status" value="1"/>
</dbReference>
<dbReference type="InterPro" id="IPR020946">
    <property type="entry name" value="Flavin_mOase-like"/>
</dbReference>
<keyword evidence="3 6" id="KW-0274">FAD</keyword>
<accession>A0A5P1EEN3</accession>
<dbReference type="OMA" id="QIEVHET"/>
<evidence type="ECO:0000256" key="4">
    <source>
        <dbReference type="ARBA" id="ARBA00022857"/>
    </source>
</evidence>
<sequence length="462" mass="52916">MYRFSDYPWPPEVTEKYPDHAQVMEYLRSYAAHFHVLDHVRFSTRVVGVEYVGPSEEEMMAWDTWGGNGEAFGSGGVWHVRVQRGHDCQIEVHETDFLILCVGRFSGVPNIPNFPVNKGPEVFDGKVIHSMDYSDMGSARAQELIKGKRVTVVGYLKSAIDIAAECSNVNGVEYPCTMLYRTKRWIVPDYIAWGIPLAFFYLNRFSELLFHKPGEGFLLSLLATLLSPLAWVFSKFAESYYKWALPMKKYGMVPEHSLSHAISSCLFALLPDKFYDKIEEGSIILRKSQSFVFCKKGVMIDGETSPLETDIVILATGYKSDQKISDIFVSPLFQKVVAGSSTTTVPLYRECIHPKIPQLAIIGYSESIANLYTSELRSKWLAHFLDGGFRLPSISKMEENVKEWEKYMKRYNHQSFRRSCIGTTHIWYNDQLCRDMGCEPRRKKGFLADWFLPYGPEDYADL</sequence>
<proteinExistence type="inferred from homology"/>
<keyword evidence="4" id="KW-0521">NADP</keyword>
<keyword evidence="6" id="KW-0503">Monooxygenase</keyword>
<keyword evidence="2 6" id="KW-0285">Flavoprotein</keyword>
<evidence type="ECO:0000256" key="1">
    <source>
        <dbReference type="ARBA" id="ARBA00009183"/>
    </source>
</evidence>
<dbReference type="EC" id="1.-.-.-" evidence="6"/>
<dbReference type="GO" id="GO:0050661">
    <property type="term" value="F:NADP binding"/>
    <property type="evidence" value="ECO:0007669"/>
    <property type="project" value="InterPro"/>
</dbReference>
<dbReference type="EMBL" id="CM007387">
    <property type="protein sequence ID" value="ONK64243.1"/>
    <property type="molecule type" value="Genomic_DNA"/>
</dbReference>
<gene>
    <name evidence="7" type="ORF">A4U43_C07F23610</name>
</gene>
<dbReference type="Gramene" id="ONK64243">
    <property type="protein sequence ID" value="ONK64243"/>
    <property type="gene ID" value="A4U43_C07F23610"/>
</dbReference>
<evidence type="ECO:0000313" key="8">
    <source>
        <dbReference type="Proteomes" id="UP000243459"/>
    </source>
</evidence>
<organism evidence="7 8">
    <name type="scientific">Asparagus officinalis</name>
    <name type="common">Garden asparagus</name>
    <dbReference type="NCBI Taxonomy" id="4686"/>
    <lineage>
        <taxon>Eukaryota</taxon>
        <taxon>Viridiplantae</taxon>
        <taxon>Streptophyta</taxon>
        <taxon>Embryophyta</taxon>
        <taxon>Tracheophyta</taxon>
        <taxon>Spermatophyta</taxon>
        <taxon>Magnoliopsida</taxon>
        <taxon>Liliopsida</taxon>
        <taxon>Asparagales</taxon>
        <taxon>Asparagaceae</taxon>
        <taxon>Asparagoideae</taxon>
        <taxon>Asparagus</taxon>
    </lineage>
</organism>
<evidence type="ECO:0000256" key="5">
    <source>
        <dbReference type="ARBA" id="ARBA00023002"/>
    </source>
</evidence>
<dbReference type="GO" id="GO:0004499">
    <property type="term" value="F:N,N-dimethylaniline monooxygenase activity"/>
    <property type="evidence" value="ECO:0007669"/>
    <property type="project" value="InterPro"/>
</dbReference>
<evidence type="ECO:0000256" key="2">
    <source>
        <dbReference type="ARBA" id="ARBA00022630"/>
    </source>
</evidence>
<name>A0A5P1EEN3_ASPOF</name>
<comment type="cofactor">
    <cofactor evidence="6">
        <name>FAD</name>
        <dbReference type="ChEBI" id="CHEBI:57692"/>
    </cofactor>
</comment>
<dbReference type="PIRSF" id="PIRSF000332">
    <property type="entry name" value="FMO"/>
    <property type="match status" value="1"/>
</dbReference>
<dbReference type="InterPro" id="IPR000960">
    <property type="entry name" value="Flavin_mOase"/>
</dbReference>
<keyword evidence="5 6" id="KW-0560">Oxidoreductase</keyword>